<accession>A0ABT8V3L2</accession>
<dbReference type="EMBL" id="JAUMKJ010000003">
    <property type="protein sequence ID" value="MDO3676031.1"/>
    <property type="molecule type" value="Genomic_DNA"/>
</dbReference>
<proteinExistence type="predicted"/>
<evidence type="ECO:0000256" key="1">
    <source>
        <dbReference type="SAM" id="SignalP"/>
    </source>
</evidence>
<evidence type="ECO:0008006" key="4">
    <source>
        <dbReference type="Google" id="ProtNLM"/>
    </source>
</evidence>
<evidence type="ECO:0000313" key="2">
    <source>
        <dbReference type="EMBL" id="MDO3676031.1"/>
    </source>
</evidence>
<keyword evidence="1" id="KW-0732">Signal</keyword>
<gene>
    <name evidence="2" type="ORF">Q3C12_03380</name>
</gene>
<reference evidence="2" key="1">
    <citation type="submission" date="2023-07" db="EMBL/GenBank/DDBJ databases">
        <authorList>
            <person name="Aktuganov G."/>
            <person name="Boyko T."/>
            <person name="Delegan Y."/>
            <person name="Galimzianova N."/>
            <person name="Gilvanova E."/>
            <person name="Korobov V."/>
            <person name="Kuzmina L."/>
            <person name="Melentiev A."/>
            <person name="Milman P."/>
            <person name="Ryabova A."/>
            <person name="Stupak E."/>
            <person name="Yasakov T."/>
            <person name="Zharikova N."/>
            <person name="Zhurenko E."/>
        </authorList>
    </citation>
    <scope>NUCLEOTIDE SEQUENCE</scope>
    <source>
        <strain evidence="2">IB-739</strain>
    </source>
</reference>
<name>A0ABT8V3L2_9BACL</name>
<dbReference type="Proteomes" id="UP001168883">
    <property type="component" value="Unassembled WGS sequence"/>
</dbReference>
<feature type="chain" id="PRO_5047296230" description="Copper amine oxidase-like N-terminal domain-containing protein" evidence="1">
    <location>
        <begin position="23"/>
        <end position="194"/>
    </location>
</feature>
<comment type="caution">
    <text evidence="2">The sequence shown here is derived from an EMBL/GenBank/DDBJ whole genome shotgun (WGS) entry which is preliminary data.</text>
</comment>
<organism evidence="2 3">
    <name type="scientific">Paenibacillus ehimensis</name>
    <dbReference type="NCBI Taxonomy" id="79264"/>
    <lineage>
        <taxon>Bacteria</taxon>
        <taxon>Bacillati</taxon>
        <taxon>Bacillota</taxon>
        <taxon>Bacilli</taxon>
        <taxon>Bacillales</taxon>
        <taxon>Paenibacillaceae</taxon>
        <taxon>Paenibacillus</taxon>
    </lineage>
</organism>
<protein>
    <recommendedName>
        <fullName evidence="4">Copper amine oxidase-like N-terminal domain-containing protein</fullName>
    </recommendedName>
</protein>
<keyword evidence="3" id="KW-1185">Reference proteome</keyword>
<evidence type="ECO:0000313" key="3">
    <source>
        <dbReference type="Proteomes" id="UP001168883"/>
    </source>
</evidence>
<sequence length="194" mass="22123">MKKYLIGFCFGIFVSISSVSYASDIIQVIKSSVIINLNGKDLNFLGSGYEILNYEGNNYVPIRFIAEKMDIPIAYNSEKNKIILGSKEPIGLKNLLKSELKDIEYINIVYGDGIKLRIDNIDDIQKILTKVEQITLNISKNQELKYGYLYTMYLVTKEKEIPYSSNLQINEIVFEPTPVTDELDAIIMGFKPKK</sequence>
<feature type="signal peptide" evidence="1">
    <location>
        <begin position="1"/>
        <end position="22"/>
    </location>
</feature>
<dbReference type="RefSeq" id="WP_127485240.1">
    <property type="nucleotide sequence ID" value="NZ_JARLKN010000130.1"/>
</dbReference>